<keyword evidence="6" id="KW-0436">Ligase</keyword>
<dbReference type="Gene3D" id="3.40.50.10420">
    <property type="entry name" value="NagB/RpiA/CoA transferase-like"/>
    <property type="match status" value="1"/>
</dbReference>
<dbReference type="SUPFAM" id="SSF100950">
    <property type="entry name" value="NagB/RpiA/CoA transferase-like"/>
    <property type="match status" value="1"/>
</dbReference>
<comment type="similarity">
    <text evidence="1 5">Belongs to the 5-formyltetrahydrofolate cyclo-ligase family.</text>
</comment>
<organism evidence="6 7">
    <name type="scientific">Photobacterium galatheae</name>
    <dbReference type="NCBI Taxonomy" id="1654360"/>
    <lineage>
        <taxon>Bacteria</taxon>
        <taxon>Pseudomonadati</taxon>
        <taxon>Pseudomonadota</taxon>
        <taxon>Gammaproteobacteria</taxon>
        <taxon>Vibrionales</taxon>
        <taxon>Vibrionaceae</taxon>
        <taxon>Photobacterium</taxon>
    </lineage>
</organism>
<evidence type="ECO:0000256" key="4">
    <source>
        <dbReference type="PIRSR" id="PIRSR006806-1"/>
    </source>
</evidence>
<evidence type="ECO:0000256" key="1">
    <source>
        <dbReference type="ARBA" id="ARBA00010638"/>
    </source>
</evidence>
<evidence type="ECO:0000313" key="6">
    <source>
        <dbReference type="EMBL" id="KDM92647.1"/>
    </source>
</evidence>
<keyword evidence="7" id="KW-1185">Reference proteome</keyword>
<dbReference type="InterPro" id="IPR024185">
    <property type="entry name" value="FTHF_cligase-like_sf"/>
</dbReference>
<keyword evidence="5" id="KW-0460">Magnesium</keyword>
<dbReference type="PANTHER" id="PTHR23407:SF1">
    <property type="entry name" value="5-FORMYLTETRAHYDROFOLATE CYCLO-LIGASE"/>
    <property type="match status" value="1"/>
</dbReference>
<dbReference type="GO" id="GO:0005524">
    <property type="term" value="F:ATP binding"/>
    <property type="evidence" value="ECO:0007669"/>
    <property type="project" value="UniProtKB-KW"/>
</dbReference>
<comment type="catalytic activity">
    <reaction evidence="5">
        <text>(6S)-5-formyl-5,6,7,8-tetrahydrofolate + ATP = (6R)-5,10-methenyltetrahydrofolate + ADP + phosphate</text>
        <dbReference type="Rhea" id="RHEA:10488"/>
        <dbReference type="ChEBI" id="CHEBI:30616"/>
        <dbReference type="ChEBI" id="CHEBI:43474"/>
        <dbReference type="ChEBI" id="CHEBI:57455"/>
        <dbReference type="ChEBI" id="CHEBI:57457"/>
        <dbReference type="ChEBI" id="CHEBI:456216"/>
        <dbReference type="EC" id="6.3.3.2"/>
    </reaction>
</comment>
<comment type="caution">
    <text evidence="6">The sequence shown here is derived from an EMBL/GenBank/DDBJ whole genome shotgun (WGS) entry which is preliminary data.</text>
</comment>
<reference evidence="6 7" key="1">
    <citation type="submission" date="2014-04" db="EMBL/GenBank/DDBJ databases">
        <title>Draft genome sequence of Photobacterium halotolerans S2753: a solonamide, ngercheumicin and holomycin producer.</title>
        <authorList>
            <person name="Machado H.R."/>
            <person name="Gram L."/>
        </authorList>
    </citation>
    <scope>NUCLEOTIDE SEQUENCE [LARGE SCALE GENOMIC DNA]</scope>
    <source>
        <strain evidence="6 7">S2753</strain>
    </source>
</reference>
<evidence type="ECO:0000256" key="2">
    <source>
        <dbReference type="ARBA" id="ARBA00022741"/>
    </source>
</evidence>
<dbReference type="InterPro" id="IPR002698">
    <property type="entry name" value="FTHF_cligase"/>
</dbReference>
<dbReference type="GO" id="GO:0035999">
    <property type="term" value="P:tetrahydrofolate interconversion"/>
    <property type="evidence" value="ECO:0007669"/>
    <property type="project" value="TreeGrafter"/>
</dbReference>
<evidence type="ECO:0000256" key="3">
    <source>
        <dbReference type="ARBA" id="ARBA00022840"/>
    </source>
</evidence>
<feature type="binding site" evidence="4">
    <location>
        <position position="52"/>
    </location>
    <ligand>
        <name>substrate</name>
    </ligand>
</feature>
<keyword evidence="2 4" id="KW-0547">Nucleotide-binding</keyword>
<keyword evidence="3 4" id="KW-0067">ATP-binding</keyword>
<dbReference type="NCBIfam" id="TIGR02727">
    <property type="entry name" value="MTHFS_bact"/>
    <property type="match status" value="1"/>
</dbReference>
<protein>
    <recommendedName>
        <fullName evidence="5">5-formyltetrahydrofolate cyclo-ligase</fullName>
        <ecNumber evidence="5">6.3.3.2</ecNumber>
    </recommendedName>
</protein>
<dbReference type="GO" id="GO:0030272">
    <property type="term" value="F:5-formyltetrahydrofolate cyclo-ligase activity"/>
    <property type="evidence" value="ECO:0007669"/>
    <property type="project" value="UniProtKB-EC"/>
</dbReference>
<dbReference type="EC" id="6.3.3.2" evidence="5"/>
<dbReference type="AlphaFoldDB" id="A0A066RYA4"/>
<feature type="binding site" evidence="4">
    <location>
        <position position="57"/>
    </location>
    <ligand>
        <name>substrate</name>
    </ligand>
</feature>
<dbReference type="PANTHER" id="PTHR23407">
    <property type="entry name" value="ATPASE INHIBITOR/5-FORMYLTETRAHYDROFOLATE CYCLO-LIGASE"/>
    <property type="match status" value="1"/>
</dbReference>
<accession>A0A066RYA4</accession>
<comment type="cofactor">
    <cofactor evidence="5">
        <name>Mg(2+)</name>
        <dbReference type="ChEBI" id="CHEBI:18420"/>
    </cofactor>
</comment>
<dbReference type="EMBL" id="JMIB01000006">
    <property type="protein sequence ID" value="KDM92647.1"/>
    <property type="molecule type" value="Genomic_DNA"/>
</dbReference>
<proteinExistence type="inferred from homology"/>
<name>A0A066RYA4_9GAMM</name>
<gene>
    <name evidence="6" type="ORF">EA58_04535</name>
</gene>
<feature type="binding site" evidence="4">
    <location>
        <begin position="6"/>
        <end position="10"/>
    </location>
    <ligand>
        <name>ATP</name>
        <dbReference type="ChEBI" id="CHEBI:30616"/>
    </ligand>
</feature>
<dbReference type="Proteomes" id="UP000027192">
    <property type="component" value="Unassembled WGS sequence"/>
</dbReference>
<dbReference type="GO" id="GO:0046872">
    <property type="term" value="F:metal ion binding"/>
    <property type="evidence" value="ECO:0007669"/>
    <property type="project" value="UniProtKB-KW"/>
</dbReference>
<dbReference type="GO" id="GO:0009396">
    <property type="term" value="P:folic acid-containing compound biosynthetic process"/>
    <property type="evidence" value="ECO:0007669"/>
    <property type="project" value="TreeGrafter"/>
</dbReference>
<keyword evidence="5" id="KW-0479">Metal-binding</keyword>
<sequence length="195" mass="22543">MTQSTRQQLRQQVRLKRQALTLHQQEQASKAVLARFNQLQDVHHAQHIAIYLSNDGELDTGPLIEWLWHHGKTVYLPVLHPFSKGHLLFLHYHPDSRMHCNRYGIAEPVLDVRHVKPVHELDLMCTPMVAFDEQGQRLGMGGGYYDRTLSQWHHHGTGPRPLGLAHDCQQVRHLPCEAWDVPLPAIITPSAYHHW</sequence>
<dbReference type="STRING" id="1654360.EA58_04535"/>
<evidence type="ECO:0000313" key="7">
    <source>
        <dbReference type="Proteomes" id="UP000027192"/>
    </source>
</evidence>
<dbReference type="PIRSF" id="PIRSF006806">
    <property type="entry name" value="FTHF_cligase"/>
    <property type="match status" value="1"/>
</dbReference>
<dbReference type="Pfam" id="PF01812">
    <property type="entry name" value="5-FTHF_cyc-lig"/>
    <property type="match status" value="1"/>
</dbReference>
<dbReference type="InterPro" id="IPR037171">
    <property type="entry name" value="NagB/RpiA_transferase-like"/>
</dbReference>
<evidence type="ECO:0000256" key="5">
    <source>
        <dbReference type="RuleBase" id="RU361279"/>
    </source>
</evidence>
<feature type="binding site" evidence="4">
    <location>
        <begin position="137"/>
        <end position="145"/>
    </location>
    <ligand>
        <name>ATP</name>
        <dbReference type="ChEBI" id="CHEBI:30616"/>
    </ligand>
</feature>